<organism evidence="2 3">
    <name type="scientific">Thalassospira profundimaris</name>
    <dbReference type="NCBI Taxonomy" id="502049"/>
    <lineage>
        <taxon>Bacteria</taxon>
        <taxon>Pseudomonadati</taxon>
        <taxon>Pseudomonadota</taxon>
        <taxon>Alphaproteobacteria</taxon>
        <taxon>Rhodospirillales</taxon>
        <taxon>Thalassospiraceae</taxon>
        <taxon>Thalassospira</taxon>
    </lineage>
</organism>
<evidence type="ECO:0000313" key="3">
    <source>
        <dbReference type="Proteomes" id="UP000252517"/>
    </source>
</evidence>
<dbReference type="PIRSF" id="PIRSF018266">
    <property type="entry name" value="FecR"/>
    <property type="match status" value="1"/>
</dbReference>
<dbReference type="GO" id="GO:0016989">
    <property type="term" value="F:sigma factor antagonist activity"/>
    <property type="evidence" value="ECO:0007669"/>
    <property type="project" value="TreeGrafter"/>
</dbReference>
<reference evidence="2 3" key="1">
    <citation type="submission" date="2014-07" db="EMBL/GenBank/DDBJ databases">
        <title>Draft genome sequence of Thalassospira profundimaris S25-3-2.</title>
        <authorList>
            <person name="Lai Q."/>
            <person name="Shao Z."/>
        </authorList>
    </citation>
    <scope>NUCLEOTIDE SEQUENCE [LARGE SCALE GENOMIC DNA]</scope>
    <source>
        <strain evidence="2 3">S25-3-2</strain>
    </source>
</reference>
<accession>A0A367XJQ4</accession>
<comment type="caution">
    <text evidence="2">The sequence shown here is derived from an EMBL/GenBank/DDBJ whole genome shotgun (WGS) entry which is preliminary data.</text>
</comment>
<dbReference type="EMBL" id="JPWH01000001">
    <property type="protein sequence ID" value="RCK53884.1"/>
    <property type="molecule type" value="Genomic_DNA"/>
</dbReference>
<name>A0A367XJQ4_9PROT</name>
<dbReference type="Gene3D" id="2.60.120.1440">
    <property type="match status" value="1"/>
</dbReference>
<dbReference type="Gene3D" id="3.55.50.30">
    <property type="match status" value="1"/>
</dbReference>
<gene>
    <name evidence="2" type="ORF">TH25_00470</name>
</gene>
<protein>
    <recommendedName>
        <fullName evidence="1">FecR N-terminal domain-containing protein</fullName>
    </recommendedName>
</protein>
<dbReference type="PANTHER" id="PTHR30273:SF2">
    <property type="entry name" value="PROTEIN FECR"/>
    <property type="match status" value="1"/>
</dbReference>
<feature type="domain" description="FecR N-terminal" evidence="1">
    <location>
        <begin position="12"/>
        <end position="54"/>
    </location>
</feature>
<dbReference type="InterPro" id="IPR032623">
    <property type="entry name" value="FecR_N"/>
</dbReference>
<evidence type="ECO:0000313" key="2">
    <source>
        <dbReference type="EMBL" id="RCK53884.1"/>
    </source>
</evidence>
<dbReference type="Pfam" id="PF16220">
    <property type="entry name" value="DUF4880"/>
    <property type="match status" value="1"/>
</dbReference>
<evidence type="ECO:0000259" key="1">
    <source>
        <dbReference type="Pfam" id="PF16220"/>
    </source>
</evidence>
<sequence>MFENPPADDVSEQAIYWFALLLDGAETDQDRQAFARWIEADETHRQAFLDIERLWAGTSSLDMSEPARTLGRRAFLGAGLAVGLVGAAGWYGRIIPHHPFADFAASRGERRNITVMPGIQAELASQTSLSLVQNQFGQTGLALHEGEVFIEHDGRQPGFFVQAAGLVTRPREAARFDISHYDAGGDVIAANGSLDVTLNAGHHSILPGQAMSFAPGDMGMPRPVDLAVRLAWRQGKLVFVGDPLAHVATVLQRWQPGKIIVLGEQLKKRPVTLVVNLDRTADILPLMGKALNVEVDQIGRYLTILRAA</sequence>
<dbReference type="InterPro" id="IPR012373">
    <property type="entry name" value="Ferrdict_sens_TM"/>
</dbReference>
<dbReference type="AlphaFoldDB" id="A0A367XJQ4"/>
<dbReference type="Proteomes" id="UP000252517">
    <property type="component" value="Unassembled WGS sequence"/>
</dbReference>
<proteinExistence type="predicted"/>
<dbReference type="PANTHER" id="PTHR30273">
    <property type="entry name" value="PERIPLASMIC SIGNAL SENSOR AND SIGMA FACTOR ACTIVATOR FECR-RELATED"/>
    <property type="match status" value="1"/>
</dbReference>